<evidence type="ECO:0000313" key="2">
    <source>
        <dbReference type="EMBL" id="MBH0115167.1"/>
    </source>
</evidence>
<name>A0A931HFG7_9SPHN</name>
<gene>
    <name evidence="2" type="ORF">I5E68_19675</name>
</gene>
<reference evidence="2" key="1">
    <citation type="submission" date="2020-11" db="EMBL/GenBank/DDBJ databases">
        <title>Novosphingobium aureum sp. nov., a marine bacterium isolated from sediment of a salt flat.</title>
        <authorList>
            <person name="Yoo Y."/>
            <person name="Kim J.-J."/>
        </authorList>
    </citation>
    <scope>NUCLEOTIDE SEQUENCE</scope>
    <source>
        <strain evidence="2">YJ-S2-02</strain>
    </source>
</reference>
<keyword evidence="3" id="KW-1185">Reference proteome</keyword>
<dbReference type="AlphaFoldDB" id="A0A931HFG7"/>
<dbReference type="EMBL" id="JADZGI010000010">
    <property type="protein sequence ID" value="MBH0115167.1"/>
    <property type="molecule type" value="Genomic_DNA"/>
</dbReference>
<evidence type="ECO:0000256" key="1">
    <source>
        <dbReference type="SAM" id="MobiDB-lite"/>
    </source>
</evidence>
<accession>A0A931HFG7</accession>
<comment type="caution">
    <text evidence="2">The sequence shown here is derived from an EMBL/GenBank/DDBJ whole genome shotgun (WGS) entry which is preliminary data.</text>
</comment>
<feature type="region of interest" description="Disordered" evidence="1">
    <location>
        <begin position="257"/>
        <end position="296"/>
    </location>
</feature>
<protein>
    <submittedName>
        <fullName evidence="2">Uncharacterized protein</fullName>
    </submittedName>
</protein>
<evidence type="ECO:0000313" key="3">
    <source>
        <dbReference type="Proteomes" id="UP000617634"/>
    </source>
</evidence>
<organism evidence="2 3">
    <name type="scientific">Novosphingobium aureum</name>
    <dbReference type="NCBI Taxonomy" id="2792964"/>
    <lineage>
        <taxon>Bacteria</taxon>
        <taxon>Pseudomonadati</taxon>
        <taxon>Pseudomonadota</taxon>
        <taxon>Alphaproteobacteria</taxon>
        <taxon>Sphingomonadales</taxon>
        <taxon>Sphingomonadaceae</taxon>
        <taxon>Novosphingobium</taxon>
    </lineage>
</organism>
<dbReference type="RefSeq" id="WP_197167374.1">
    <property type="nucleotide sequence ID" value="NZ_JADZGI010000010.1"/>
</dbReference>
<sequence length="296" mass="32344">MTDEGTRLAVAAILETVMAMQSEMAAMNARQVEILDRLNQIDAGLASTTDLVPMLEIILARLIEDRERQAEGFERTAELAAFAHAAASGQGAPLPDEVADHALLKRFAYLQPADREPSDPALARWRREVKRASAEELTKVLKAQYMPSPTEPVDVRVLRFRLAAITRDELKARGAVLPPARPPAIVRDHSVMSKQARIAELAALWRAGDSLALHGDAELAGAIDYMGRTRARLLAEGNSPELVDDLMEQLHEKIGDEMAGGQVVKRQTTPGYDAADRENGKDSELGAARETDPDVR</sequence>
<proteinExistence type="predicted"/>
<feature type="compositionally biased region" description="Basic and acidic residues" evidence="1">
    <location>
        <begin position="274"/>
        <end position="296"/>
    </location>
</feature>
<dbReference type="Proteomes" id="UP000617634">
    <property type="component" value="Unassembled WGS sequence"/>
</dbReference>